<evidence type="ECO:0000313" key="6">
    <source>
        <dbReference type="Proteomes" id="UP000289856"/>
    </source>
</evidence>
<keyword evidence="3" id="KW-0067">ATP-binding</keyword>
<dbReference type="Proteomes" id="UP000289856">
    <property type="component" value="Chromosome"/>
</dbReference>
<dbReference type="Gene3D" id="1.10.8.60">
    <property type="match status" value="1"/>
</dbReference>
<dbReference type="GO" id="GO:0000731">
    <property type="term" value="P:DNA synthesis involved in DNA repair"/>
    <property type="evidence" value="ECO:0007669"/>
    <property type="project" value="TreeGrafter"/>
</dbReference>
<dbReference type="InterPro" id="IPR003593">
    <property type="entry name" value="AAA+_ATPase"/>
</dbReference>
<dbReference type="InterPro" id="IPR008921">
    <property type="entry name" value="DNA_pol3_clamp-load_cplx_C"/>
</dbReference>
<dbReference type="PANTHER" id="PTHR13779:SF7">
    <property type="entry name" value="ATPASE WRNIP1"/>
    <property type="match status" value="1"/>
</dbReference>
<dbReference type="AlphaFoldDB" id="A0A3T1DA42"/>
<dbReference type="SMART" id="SM00382">
    <property type="entry name" value="AAA"/>
    <property type="match status" value="1"/>
</dbReference>
<keyword evidence="2" id="KW-0547">Nucleotide-binding</keyword>
<dbReference type="GO" id="GO:0016887">
    <property type="term" value="F:ATP hydrolysis activity"/>
    <property type="evidence" value="ECO:0007669"/>
    <property type="project" value="InterPro"/>
</dbReference>
<dbReference type="GO" id="GO:0005524">
    <property type="term" value="F:ATP binding"/>
    <property type="evidence" value="ECO:0007669"/>
    <property type="project" value="UniProtKB-KW"/>
</dbReference>
<name>A0A3T1DA42_9BACL</name>
<accession>A0A3T1DA42</accession>
<dbReference type="CDD" id="cd18139">
    <property type="entry name" value="HLD_clamp_RarA"/>
    <property type="match status" value="1"/>
</dbReference>
<dbReference type="FunFam" id="1.20.272.10:FF:000001">
    <property type="entry name" value="Putative AAA family ATPase"/>
    <property type="match status" value="1"/>
</dbReference>
<dbReference type="InterPro" id="IPR021886">
    <property type="entry name" value="MgsA_C"/>
</dbReference>
<dbReference type="KEGG" id="cohn:KCTCHS21_43600"/>
<organism evidence="5 6">
    <name type="scientific">Cohnella abietis</name>
    <dbReference type="NCBI Taxonomy" id="2507935"/>
    <lineage>
        <taxon>Bacteria</taxon>
        <taxon>Bacillati</taxon>
        <taxon>Bacillota</taxon>
        <taxon>Bacilli</taxon>
        <taxon>Bacillales</taxon>
        <taxon>Paenibacillaceae</taxon>
        <taxon>Cohnella</taxon>
    </lineage>
</organism>
<evidence type="ECO:0000313" key="5">
    <source>
        <dbReference type="EMBL" id="BBI34961.1"/>
    </source>
</evidence>
<dbReference type="InterPro" id="IPR027417">
    <property type="entry name" value="P-loop_NTPase"/>
</dbReference>
<dbReference type="CDD" id="cd00009">
    <property type="entry name" value="AAA"/>
    <property type="match status" value="1"/>
</dbReference>
<sequence length="418" mass="46925">MDLFDYTLEQNNNFKPLAEKMRPQNLSEFFGQEHLLAPGKVLRRLIENDHLTNMILQGPPSSGKTSLATIISKMTNAHFIRLNGVNLGIADIRDAIKNAKDNLKLYNQRTVLFIDEIHAMKSNVQEALLPPSEDGTFTLIGATTESVMHDIIPPLVSRCKIYNFKPLEHDNHKQIIRLALQNEERGLANKFEITEDALSYLVDITNGDVRNSLIALENAAYSLHGGNVIELQHIQEAVEQRINGMNQTDFYDIVSAFCKSLRGSDSDAAVYWMARLLYSGVDPIYIARRMVVHATEDVGMANPTALQMALAAKQAAEFVGMPECRMALAQAAIFICESPKSNSVYKAINAALETVKNTKPFDVPDHLRDGTKTYINPVDFPDKRQPLLPPELINHQFYKPQNSGVEAKIYNRYHSKDT</sequence>
<dbReference type="PANTHER" id="PTHR13779">
    <property type="entry name" value="WERNER HELICASE-INTERACTING PROTEIN 1 FAMILY MEMBER"/>
    <property type="match status" value="1"/>
</dbReference>
<dbReference type="Pfam" id="PF00004">
    <property type="entry name" value="AAA"/>
    <property type="match status" value="1"/>
</dbReference>
<dbReference type="Pfam" id="PF16193">
    <property type="entry name" value="AAA_assoc_2"/>
    <property type="match status" value="1"/>
</dbReference>
<proteinExistence type="inferred from homology"/>
<dbReference type="Gene3D" id="3.40.50.300">
    <property type="entry name" value="P-loop containing nucleotide triphosphate hydrolases"/>
    <property type="match status" value="1"/>
</dbReference>
<dbReference type="SUPFAM" id="SSF52540">
    <property type="entry name" value="P-loop containing nucleoside triphosphate hydrolases"/>
    <property type="match status" value="1"/>
</dbReference>
<dbReference type="InterPro" id="IPR051314">
    <property type="entry name" value="AAA_ATPase_RarA/MGS1/WRNIP1"/>
</dbReference>
<gene>
    <name evidence="5" type="primary">rarA</name>
    <name evidence="5" type="ORF">KCTCHS21_43600</name>
</gene>
<reference evidence="5 6" key="1">
    <citation type="submission" date="2019-01" db="EMBL/GenBank/DDBJ databases">
        <title>Complete genome sequence of Cohnella hallensis HS21 isolated from Korean fir (Abies koreana) rhizospheric soil.</title>
        <authorList>
            <person name="Jiang L."/>
            <person name="Kang S.W."/>
            <person name="Kim S."/>
            <person name="Jung J."/>
            <person name="Kim C.Y."/>
            <person name="Kim D.H."/>
            <person name="Kim S.W."/>
            <person name="Lee J."/>
        </authorList>
    </citation>
    <scope>NUCLEOTIDE SEQUENCE [LARGE SCALE GENOMIC DNA]</scope>
    <source>
        <strain evidence="5 6">HS21</strain>
    </source>
</reference>
<dbReference type="GO" id="GO:0017116">
    <property type="term" value="F:single-stranded DNA helicase activity"/>
    <property type="evidence" value="ECO:0007669"/>
    <property type="project" value="TreeGrafter"/>
</dbReference>
<dbReference type="SUPFAM" id="SSF48019">
    <property type="entry name" value="post-AAA+ oligomerization domain-like"/>
    <property type="match status" value="1"/>
</dbReference>
<dbReference type="InterPro" id="IPR003959">
    <property type="entry name" value="ATPase_AAA_core"/>
</dbReference>
<dbReference type="GO" id="GO:0003677">
    <property type="term" value="F:DNA binding"/>
    <property type="evidence" value="ECO:0007669"/>
    <property type="project" value="InterPro"/>
</dbReference>
<protein>
    <submittedName>
        <fullName evidence="5">ATPase AAA</fullName>
    </submittedName>
</protein>
<dbReference type="InterPro" id="IPR032423">
    <property type="entry name" value="AAA_assoc_2"/>
</dbReference>
<comment type="similarity">
    <text evidence="1">Belongs to the AAA ATPase family. RarA/MGS1/WRNIP1 subfamily.</text>
</comment>
<dbReference type="OrthoDB" id="9778364at2"/>
<dbReference type="EMBL" id="AP019400">
    <property type="protein sequence ID" value="BBI34961.1"/>
    <property type="molecule type" value="Genomic_DNA"/>
</dbReference>
<evidence type="ECO:0000256" key="1">
    <source>
        <dbReference type="ARBA" id="ARBA00008959"/>
    </source>
</evidence>
<evidence type="ECO:0000259" key="4">
    <source>
        <dbReference type="SMART" id="SM00382"/>
    </source>
</evidence>
<dbReference type="Gene3D" id="1.10.3710.10">
    <property type="entry name" value="DNA polymerase III clamp loader subunits, C-terminal domain"/>
    <property type="match status" value="1"/>
</dbReference>
<dbReference type="Gene3D" id="1.20.272.10">
    <property type="match status" value="1"/>
</dbReference>
<dbReference type="Pfam" id="PF12002">
    <property type="entry name" value="MgsA_C"/>
    <property type="match status" value="1"/>
</dbReference>
<dbReference type="GO" id="GO:0008047">
    <property type="term" value="F:enzyme activator activity"/>
    <property type="evidence" value="ECO:0007669"/>
    <property type="project" value="TreeGrafter"/>
</dbReference>
<feature type="domain" description="AAA+ ATPase" evidence="4">
    <location>
        <begin position="50"/>
        <end position="167"/>
    </location>
</feature>
<evidence type="ECO:0000256" key="3">
    <source>
        <dbReference type="ARBA" id="ARBA00022840"/>
    </source>
</evidence>
<dbReference type="GO" id="GO:0006261">
    <property type="term" value="P:DNA-templated DNA replication"/>
    <property type="evidence" value="ECO:0007669"/>
    <property type="project" value="TreeGrafter"/>
</dbReference>
<evidence type="ECO:0000256" key="2">
    <source>
        <dbReference type="ARBA" id="ARBA00022741"/>
    </source>
</evidence>
<keyword evidence="6" id="KW-1185">Reference proteome</keyword>